<accession>A0A1E3JRZ7</accession>
<evidence type="ECO:0000313" key="4">
    <source>
        <dbReference type="EMBL" id="ODO03446.1"/>
    </source>
</evidence>
<dbReference type="Gene3D" id="3.40.50.10190">
    <property type="entry name" value="BRCT domain"/>
    <property type="match status" value="4"/>
</dbReference>
<evidence type="ECO:0000259" key="3">
    <source>
        <dbReference type="PROSITE" id="PS50172"/>
    </source>
</evidence>
<name>A0A1E3JRZ7_9TREE</name>
<feature type="region of interest" description="Disordered" evidence="2">
    <location>
        <begin position="1"/>
        <end position="41"/>
    </location>
</feature>
<evidence type="ECO:0000256" key="2">
    <source>
        <dbReference type="SAM" id="MobiDB-lite"/>
    </source>
</evidence>
<dbReference type="SMART" id="SM00292">
    <property type="entry name" value="BRCT"/>
    <property type="match status" value="2"/>
</dbReference>
<dbReference type="PROSITE" id="PS50172">
    <property type="entry name" value="BRCT"/>
    <property type="match status" value="3"/>
</dbReference>
<dbReference type="RefSeq" id="XP_019033497.1">
    <property type="nucleotide sequence ID" value="XM_019174445.1"/>
</dbReference>
<dbReference type="InterPro" id="IPR059215">
    <property type="entry name" value="BRCT2_TopBP1-like"/>
</dbReference>
<dbReference type="PANTHER" id="PTHR13561">
    <property type="entry name" value="DNA REPLICATION REGULATOR DPB11-RELATED"/>
    <property type="match status" value="1"/>
</dbReference>
<feature type="compositionally biased region" description="Low complexity" evidence="2">
    <location>
        <begin position="602"/>
        <end position="617"/>
    </location>
</feature>
<feature type="compositionally biased region" description="Polar residues" evidence="2">
    <location>
        <begin position="688"/>
        <end position="702"/>
    </location>
</feature>
<dbReference type="OrthoDB" id="251770at2759"/>
<feature type="compositionally biased region" description="Polar residues" evidence="2">
    <location>
        <begin position="667"/>
        <end position="677"/>
    </location>
</feature>
<dbReference type="Pfam" id="PF12738">
    <property type="entry name" value="PTCB-BRCT"/>
    <property type="match status" value="2"/>
</dbReference>
<comment type="caution">
    <text evidence="4">The sequence shown here is derived from an EMBL/GenBank/DDBJ whole genome shotgun (WGS) entry which is preliminary data.</text>
</comment>
<reference evidence="4 5" key="1">
    <citation type="submission" date="2016-06" db="EMBL/GenBank/DDBJ databases">
        <title>Evolution of pathogenesis and genome organization in the Tremellales.</title>
        <authorList>
            <person name="Cuomo C."/>
            <person name="Litvintseva A."/>
            <person name="Heitman J."/>
            <person name="Chen Y."/>
            <person name="Sun S."/>
            <person name="Springer D."/>
            <person name="Dromer F."/>
            <person name="Young S."/>
            <person name="Zeng Q."/>
            <person name="Chapman S."/>
            <person name="Gujja S."/>
            <person name="Saif S."/>
            <person name="Birren B."/>
        </authorList>
    </citation>
    <scope>NUCLEOTIDE SEQUENCE [LARGE SCALE GENOMIC DNA]</scope>
    <source>
        <strain evidence="4 5">CBS 7118</strain>
    </source>
</reference>
<feature type="compositionally biased region" description="Basic and acidic residues" evidence="2">
    <location>
        <begin position="741"/>
        <end position="751"/>
    </location>
</feature>
<dbReference type="Proteomes" id="UP000094819">
    <property type="component" value="Unassembled WGS sequence"/>
</dbReference>
<dbReference type="GO" id="GO:0007095">
    <property type="term" value="P:mitotic G2 DNA damage checkpoint signaling"/>
    <property type="evidence" value="ECO:0007669"/>
    <property type="project" value="TreeGrafter"/>
</dbReference>
<dbReference type="GO" id="GO:0006270">
    <property type="term" value="P:DNA replication initiation"/>
    <property type="evidence" value="ECO:0007669"/>
    <property type="project" value="TreeGrafter"/>
</dbReference>
<gene>
    <name evidence="4" type="ORF">L198_02293</name>
</gene>
<organism evidence="4 5">
    <name type="scientific">Cryptococcus wingfieldii CBS 7118</name>
    <dbReference type="NCBI Taxonomy" id="1295528"/>
    <lineage>
        <taxon>Eukaryota</taxon>
        <taxon>Fungi</taxon>
        <taxon>Dikarya</taxon>
        <taxon>Basidiomycota</taxon>
        <taxon>Agaricomycotina</taxon>
        <taxon>Tremellomycetes</taxon>
        <taxon>Tremellales</taxon>
        <taxon>Cryptococcaceae</taxon>
        <taxon>Cryptococcus</taxon>
    </lineage>
</organism>
<feature type="domain" description="BRCT" evidence="3">
    <location>
        <begin position="147"/>
        <end position="246"/>
    </location>
</feature>
<dbReference type="InterPro" id="IPR036420">
    <property type="entry name" value="BRCT_dom_sf"/>
</dbReference>
<feature type="region of interest" description="Disordered" evidence="2">
    <location>
        <begin position="318"/>
        <end position="394"/>
    </location>
</feature>
<keyword evidence="1" id="KW-0677">Repeat</keyword>
<evidence type="ECO:0000313" key="5">
    <source>
        <dbReference type="Proteomes" id="UP000094819"/>
    </source>
</evidence>
<dbReference type="GeneID" id="30191506"/>
<evidence type="ECO:0000256" key="1">
    <source>
        <dbReference type="ARBA" id="ARBA00022737"/>
    </source>
</evidence>
<feature type="domain" description="BRCT" evidence="3">
    <location>
        <begin position="56"/>
        <end position="127"/>
    </location>
</feature>
<feature type="compositionally biased region" description="Low complexity" evidence="2">
    <location>
        <begin position="775"/>
        <end position="796"/>
    </location>
</feature>
<proteinExistence type="predicted"/>
<sequence>MNRRGHLSKKIPQVKIRPAPARSGDNRQASPERGWDEEREEIDIAQEDQLQRQSRRNAKPWKGVHLTFTGVENKAHLMGLARELGAITESALTKSVTHVVAVACQSAKYHYAVEHRIPVMTPVWIEDAHAVWLEGNDFDFWEMQEAHRLLPFEGLRIAMSGIEHLDRRRQIVDLINYNGGIYSKDLDKECTHLVSSKPAMEKRPSEKIKWALRNIADNEAARRRGNKISEDADIKIVYEEWIWDCVAYKGRWKETMYDARKPRRGGRVNPTDVINDTVNLSEPERRVVLETAVNLPDNFDASEPAAIKRRKEKGLDSLVGQIIPGISNRGGSGRSTPKRASPDVEEEPLAKRPKTVKSSMAHLSRTTSFAAEAERKPPARSKFSSPPDPLLDTSADPSLVQVFEGLKMVNRADGIFDQVNSHLGMRGAILVSWSEFNAGLEVDYVIVRMDFKGVPEQQQSGQTRWVTENWVECCVTEEAIVDPNSDIFYRPLTFPTPLPALGFSLSESAASQEMTHLVTNQSNTQKMRRASRIGAKIVSIEWIQKMAETGKLEPWEDYQLTLPNALKPRMSNNADVTSSMSIASNGDLDRLKIVSKTAREQAASAAGPSNGASSSGAETARALRPHSTHIDRASPEKKDKMEAPAHPVPSAGGSARKLPTGIYSLSPEKQSTLSRAESSPLKAAKSSPIVSTAASPSISIHNPSPAKSASSRAASKSPVKPSELDIADVVGENRVLGQKESMTEVMRRLAERPSGSATKNPPRRARPSARLKTTASRSPAVNSPASNSAAGANPSPLSRPAWEEESMQYPDDPLRDLALGQAEESMQVMHMDPAGDKAKRRLYALLKKGEEST</sequence>
<dbReference type="InterPro" id="IPR001357">
    <property type="entry name" value="BRCT_dom"/>
</dbReference>
<dbReference type="AlphaFoldDB" id="A0A1E3JRZ7"/>
<feature type="compositionally biased region" description="Basic and acidic residues" evidence="2">
    <location>
        <begin position="628"/>
        <end position="643"/>
    </location>
</feature>
<dbReference type="CDD" id="cd17731">
    <property type="entry name" value="BRCT_TopBP1_rpt2_like"/>
    <property type="match status" value="1"/>
</dbReference>
<dbReference type="SUPFAM" id="SSF52113">
    <property type="entry name" value="BRCT domain"/>
    <property type="match status" value="3"/>
</dbReference>
<dbReference type="PANTHER" id="PTHR13561:SF20">
    <property type="entry name" value="DNA TOPOISOMERASE 2-BINDING PROTEIN 1"/>
    <property type="match status" value="1"/>
</dbReference>
<feature type="domain" description="BRCT" evidence="3">
    <location>
        <begin position="498"/>
        <end position="560"/>
    </location>
</feature>
<protein>
    <recommendedName>
        <fullName evidence="3">BRCT domain-containing protein</fullName>
    </recommendedName>
</protein>
<feature type="compositionally biased region" description="Low complexity" evidence="2">
    <location>
        <begin position="703"/>
        <end position="721"/>
    </location>
</feature>
<keyword evidence="5" id="KW-1185">Reference proteome</keyword>
<feature type="region of interest" description="Disordered" evidence="2">
    <location>
        <begin position="599"/>
        <end position="812"/>
    </location>
</feature>
<dbReference type="EMBL" id="AWGH01000005">
    <property type="protein sequence ID" value="ODO03446.1"/>
    <property type="molecule type" value="Genomic_DNA"/>
</dbReference>
<dbReference type="GO" id="GO:0033314">
    <property type="term" value="P:mitotic DNA replication checkpoint signaling"/>
    <property type="evidence" value="ECO:0007669"/>
    <property type="project" value="TreeGrafter"/>
</dbReference>